<dbReference type="Proteomes" id="UP001244563">
    <property type="component" value="Unassembled WGS sequence"/>
</dbReference>
<evidence type="ECO:0000256" key="1">
    <source>
        <dbReference type="SAM" id="MobiDB-lite"/>
    </source>
</evidence>
<name>A0ABT9TL37_PAENI</name>
<dbReference type="InterPro" id="IPR016047">
    <property type="entry name" value="M23ase_b-sheet_dom"/>
</dbReference>
<sequence length="294" mass="32049">MTGYLFPFPRSVRRSQDFGANPGWGPNPPGGHNGDDWAVPVGTPVRAAGDGVVVFAGQFDDTYADNFGWNLMYGGLMVVLNMDGETAPYFEYGHNSKLLVSTNQRVKRGQIIALSGNTDGGTNISTGPHCHVGCLPYNFNLNSNTYGRVNPRLFMTDYWEDEKGSIESAGEVTTPIQEEDDMFTDADRKTLAEVQNALIRGGESMLYGASIQKLIDDVPRRVAEYPVLRNGKTVRWIQDTANGTTNTDVLINDVIPRLAEELKIDPAVVRGAFEEAVKGAQLTVTIGKEEPADG</sequence>
<feature type="domain" description="M23ase beta-sheet core" evidence="2">
    <location>
        <begin position="31"/>
        <end position="133"/>
    </location>
</feature>
<dbReference type="PANTHER" id="PTHR21666:SF270">
    <property type="entry name" value="MUREIN HYDROLASE ACTIVATOR ENVC"/>
    <property type="match status" value="1"/>
</dbReference>
<dbReference type="Pfam" id="PF01551">
    <property type="entry name" value="Peptidase_M23"/>
    <property type="match status" value="1"/>
</dbReference>
<gene>
    <name evidence="3" type="ORF">J2T10_002010</name>
</gene>
<organism evidence="3 4">
    <name type="scientific">Paenarthrobacter nicotinovorans</name>
    <name type="common">Arthrobacter nicotinovorans</name>
    <dbReference type="NCBI Taxonomy" id="29320"/>
    <lineage>
        <taxon>Bacteria</taxon>
        <taxon>Bacillati</taxon>
        <taxon>Actinomycetota</taxon>
        <taxon>Actinomycetes</taxon>
        <taxon>Micrococcales</taxon>
        <taxon>Micrococcaceae</taxon>
        <taxon>Paenarthrobacter</taxon>
    </lineage>
</organism>
<dbReference type="InterPro" id="IPR050570">
    <property type="entry name" value="Cell_wall_metabolism_enzyme"/>
</dbReference>
<dbReference type="CDD" id="cd12797">
    <property type="entry name" value="M23_peptidase"/>
    <property type="match status" value="1"/>
</dbReference>
<dbReference type="PANTHER" id="PTHR21666">
    <property type="entry name" value="PEPTIDASE-RELATED"/>
    <property type="match status" value="1"/>
</dbReference>
<evidence type="ECO:0000313" key="3">
    <source>
        <dbReference type="EMBL" id="MDQ0102364.1"/>
    </source>
</evidence>
<dbReference type="Gene3D" id="2.70.70.10">
    <property type="entry name" value="Glucose Permease (Domain IIA)"/>
    <property type="match status" value="1"/>
</dbReference>
<keyword evidence="4" id="KW-1185">Reference proteome</keyword>
<accession>A0ABT9TL37</accession>
<feature type="region of interest" description="Disordered" evidence="1">
    <location>
        <begin position="17"/>
        <end position="37"/>
    </location>
</feature>
<proteinExistence type="predicted"/>
<dbReference type="InterPro" id="IPR011055">
    <property type="entry name" value="Dup_hybrid_motif"/>
</dbReference>
<dbReference type="RefSeq" id="WP_306878031.1">
    <property type="nucleotide sequence ID" value="NZ_JAUSSW010000004.1"/>
</dbReference>
<comment type="caution">
    <text evidence="3">The sequence shown here is derived from an EMBL/GenBank/DDBJ whole genome shotgun (WGS) entry which is preliminary data.</text>
</comment>
<reference evidence="3 4" key="1">
    <citation type="submission" date="2023-07" db="EMBL/GenBank/DDBJ databases">
        <title>Sorghum-associated microbial communities from plants grown in Nebraska, USA.</title>
        <authorList>
            <person name="Schachtman D."/>
        </authorList>
    </citation>
    <scope>NUCLEOTIDE SEQUENCE [LARGE SCALE GENOMIC DNA]</scope>
    <source>
        <strain evidence="3 4">CC523</strain>
    </source>
</reference>
<evidence type="ECO:0000259" key="2">
    <source>
        <dbReference type="Pfam" id="PF01551"/>
    </source>
</evidence>
<dbReference type="SUPFAM" id="SSF51261">
    <property type="entry name" value="Duplicated hybrid motif"/>
    <property type="match status" value="1"/>
</dbReference>
<evidence type="ECO:0000313" key="4">
    <source>
        <dbReference type="Proteomes" id="UP001244563"/>
    </source>
</evidence>
<dbReference type="EMBL" id="JAUSSW010000004">
    <property type="protein sequence ID" value="MDQ0102364.1"/>
    <property type="molecule type" value="Genomic_DNA"/>
</dbReference>
<protein>
    <recommendedName>
        <fullName evidence="2">M23ase beta-sheet core domain-containing protein</fullName>
    </recommendedName>
</protein>